<keyword evidence="3" id="KW-1185">Reference proteome</keyword>
<sequence length="53" mass="5917">MNIFLILIIIVAIALLLVGGLVEAVRFLLWVGLVLAIIAVIMWLFRAITGKRR</sequence>
<evidence type="ECO:0000313" key="2">
    <source>
        <dbReference type="EMBL" id="MBO2988630.1"/>
    </source>
</evidence>
<name>A0A939QD38_9MICO</name>
<feature type="transmembrane region" description="Helical" evidence="1">
    <location>
        <begin position="5"/>
        <end position="22"/>
    </location>
</feature>
<evidence type="ECO:0000313" key="3">
    <source>
        <dbReference type="Proteomes" id="UP000668403"/>
    </source>
</evidence>
<reference evidence="2" key="1">
    <citation type="submission" date="2021-03" db="EMBL/GenBank/DDBJ databases">
        <title>Leucobacter chromiisoli sp. nov., isolated from chromium-containing soil of chemical plant.</title>
        <authorList>
            <person name="Xu Z."/>
        </authorList>
    </citation>
    <scope>NUCLEOTIDE SEQUENCE</scope>
    <source>
        <strain evidence="2">K 70/01</strain>
    </source>
</reference>
<proteinExistence type="predicted"/>
<evidence type="ECO:0000256" key="1">
    <source>
        <dbReference type="SAM" id="Phobius"/>
    </source>
</evidence>
<keyword evidence="1" id="KW-0472">Membrane</keyword>
<dbReference type="Proteomes" id="UP000668403">
    <property type="component" value="Unassembled WGS sequence"/>
</dbReference>
<gene>
    <name evidence="2" type="ORF">J4H85_01265</name>
</gene>
<organism evidence="2 3">
    <name type="scientific">Leucobacter tardus</name>
    <dbReference type="NCBI Taxonomy" id="501483"/>
    <lineage>
        <taxon>Bacteria</taxon>
        <taxon>Bacillati</taxon>
        <taxon>Actinomycetota</taxon>
        <taxon>Actinomycetes</taxon>
        <taxon>Micrococcales</taxon>
        <taxon>Microbacteriaceae</taxon>
        <taxon>Leucobacter</taxon>
    </lineage>
</organism>
<accession>A0A939QD38</accession>
<comment type="caution">
    <text evidence="2">The sequence shown here is derived from an EMBL/GenBank/DDBJ whole genome shotgun (WGS) entry which is preliminary data.</text>
</comment>
<keyword evidence="1" id="KW-1133">Transmembrane helix</keyword>
<keyword evidence="1" id="KW-0812">Transmembrane</keyword>
<dbReference type="RefSeq" id="WP_208236127.1">
    <property type="nucleotide sequence ID" value="NZ_BAAAQU010000001.1"/>
</dbReference>
<dbReference type="AlphaFoldDB" id="A0A939QD38"/>
<dbReference type="EMBL" id="JAGFBF010000001">
    <property type="protein sequence ID" value="MBO2988630.1"/>
    <property type="molecule type" value="Genomic_DNA"/>
</dbReference>
<feature type="transmembrane region" description="Helical" evidence="1">
    <location>
        <begin position="28"/>
        <end position="48"/>
    </location>
</feature>
<protein>
    <submittedName>
        <fullName evidence="2">Uncharacterized protein</fullName>
    </submittedName>
</protein>